<dbReference type="RefSeq" id="WP_069635863.1">
    <property type="nucleotide sequence ID" value="NZ_JXKZ01000008.1"/>
</dbReference>
<evidence type="ECO:0000313" key="2">
    <source>
        <dbReference type="Proteomes" id="UP000094764"/>
    </source>
</evidence>
<dbReference type="STRING" id="903983.BCR23_11065"/>
<evidence type="ECO:0008006" key="3">
    <source>
        <dbReference type="Google" id="ProtNLM"/>
    </source>
</evidence>
<dbReference type="Gene3D" id="3.40.50.2000">
    <property type="entry name" value="Glycogen Phosphorylase B"/>
    <property type="match status" value="1"/>
</dbReference>
<dbReference type="OrthoDB" id="2850702at2"/>
<dbReference type="SUPFAM" id="SSF53756">
    <property type="entry name" value="UDP-Glycosyltransferase/glycogen phosphorylase"/>
    <property type="match status" value="1"/>
</dbReference>
<reference evidence="2" key="1">
    <citation type="submission" date="2016-09" db="EMBL/GenBank/DDBJ databases">
        <authorList>
            <person name="Gulvik C.A."/>
        </authorList>
    </citation>
    <scope>NUCLEOTIDE SEQUENCE [LARGE SCALE GENOMIC DNA]</scope>
    <source>
        <strain evidence="2">LMG 26306</strain>
    </source>
</reference>
<organism evidence="1 2">
    <name type="scientific">Enterococcus quebecensis</name>
    <dbReference type="NCBI Taxonomy" id="903983"/>
    <lineage>
        <taxon>Bacteria</taxon>
        <taxon>Bacillati</taxon>
        <taxon>Bacillota</taxon>
        <taxon>Bacilli</taxon>
        <taxon>Lactobacillales</taxon>
        <taxon>Enterococcaceae</taxon>
        <taxon>Enterococcus</taxon>
    </lineage>
</organism>
<dbReference type="AlphaFoldDB" id="A0A1E5GQG8"/>
<evidence type="ECO:0000313" key="1">
    <source>
        <dbReference type="EMBL" id="OEG14919.1"/>
    </source>
</evidence>
<dbReference type="Proteomes" id="UP000094764">
    <property type="component" value="Unassembled WGS sequence"/>
</dbReference>
<keyword evidence="2" id="KW-1185">Reference proteome</keyword>
<sequence length="412" mass="46940">MTKILLAPNPTGTGHNMRVLALGKKLIKENTDISITVLLGSRQDVFTPLFEKEGITVIDLSPTGIIDYSKSSNLNQNLDWQTMITNYFVPTFFNGDKILKYMTLINHLKPDLLISDYNINATFAAVMSNIKNAFVTERHNFTLVDISTDELKKGNFKVETSDIISAQKALNELFLWLVKNVDLIITDKVFMKTFKSDTQLMKYSDKTFFVGSIYADRTDDNHPLDFDELGIDRDRPYIVATVSNTTMLAEDKENSTKLFTESFKLLKETNSNLQLVLLGIDSENHQIDNDLIFLPYLPNWRELIENSTLLIAHPGWITVTEVSLLNIPTLFYLASYAEYHEVEAYKRLEKLDLPVFYGDDVQEFTKIVSSLLNLDTDNDIFKGYKILSPYPNGLEKAINLLNQLIKGDELSI</sequence>
<dbReference type="EMBL" id="MIKB01000017">
    <property type="protein sequence ID" value="OEG14919.1"/>
    <property type="molecule type" value="Genomic_DNA"/>
</dbReference>
<protein>
    <recommendedName>
        <fullName evidence="3">Glycosyl transferase family 28 C-terminal domain-containing protein</fullName>
    </recommendedName>
</protein>
<name>A0A1E5GQG8_9ENTE</name>
<accession>A0A1E5GQG8</accession>
<proteinExistence type="predicted"/>
<comment type="caution">
    <text evidence="1">The sequence shown here is derived from an EMBL/GenBank/DDBJ whole genome shotgun (WGS) entry which is preliminary data.</text>
</comment>
<gene>
    <name evidence="1" type="ORF">BCR23_11065</name>
</gene>